<dbReference type="AlphaFoldDB" id="A0A1E7WF84"/>
<gene>
    <name evidence="4" type="ORF">DUPY_37580</name>
</gene>
<dbReference type="InterPro" id="IPR027417">
    <property type="entry name" value="P-loop_NTPase"/>
</dbReference>
<sequence>MPPFNLFNRVSKAPTNPRTPAQPPQPRQFDVADLYQGPLNTGQAPDSAAPALDEKLRQAYFWIVNTAIISPHYDIEYNHGPAQTYAVGDARRTLNLPSAQSYSSFVLLPLLTFATRRKCLFVGGPGRGKTASAILMGVLSGASVKDVKRAMQHGHPQMTIADLLGNPLPADLVNAQSMDEIRIAWRAWLGMRVKIIDEYNRIPPRTQSALLTLMGDNYAEVLNHIYECPESAWYLTANDDQGGGTYEVIEALRDRIDVVVQALAFNPRFLGELLVRIEENLKPEELVPPEIVFTPAEVDRMVEEIRAVAVPEPIRRRLEFFTSQFELLAAAGDQFEYMTKDTARLSGFDWSAVIAADSGRDRLKDLGCQTVNGLSVRNLMTLLIYAKALAYFRGNAEVELDDVRQVLPFVLHDKLRPDLDAPFFGLPENAAFRTDQISWLRRLFDLSSAEYDRLDLDHNDPVGEMGAQFEEGLDGLTEREVLKRLNRIEKHVGEQIRGRKLYGHLYDDLLKLKYLHQRYTNYLVWLRSQA</sequence>
<evidence type="ECO:0000313" key="5">
    <source>
        <dbReference type="Proteomes" id="UP000175989"/>
    </source>
</evidence>
<organism evidence="4 5">
    <name type="scientific">Duganella phyllosphaerae</name>
    <dbReference type="NCBI Taxonomy" id="762836"/>
    <lineage>
        <taxon>Bacteria</taxon>
        <taxon>Pseudomonadati</taxon>
        <taxon>Pseudomonadota</taxon>
        <taxon>Betaproteobacteria</taxon>
        <taxon>Burkholderiales</taxon>
        <taxon>Oxalobacteraceae</taxon>
        <taxon>Telluria group</taxon>
        <taxon>Duganella</taxon>
    </lineage>
</organism>
<dbReference type="GO" id="GO:0005524">
    <property type="term" value="F:ATP binding"/>
    <property type="evidence" value="ECO:0007669"/>
    <property type="project" value="InterPro"/>
</dbReference>
<evidence type="ECO:0000259" key="2">
    <source>
        <dbReference type="Pfam" id="PF07726"/>
    </source>
</evidence>
<dbReference type="OrthoDB" id="314627at2"/>
<dbReference type="InterPro" id="IPR041628">
    <property type="entry name" value="ChlI/MoxR_AAA_lid"/>
</dbReference>
<dbReference type="EMBL" id="LROM01000103">
    <property type="protein sequence ID" value="OEZ97012.1"/>
    <property type="molecule type" value="Genomic_DNA"/>
</dbReference>
<dbReference type="InterPro" id="IPR011703">
    <property type="entry name" value="ATPase_AAA-3"/>
</dbReference>
<evidence type="ECO:0000313" key="4">
    <source>
        <dbReference type="EMBL" id="OEZ97012.1"/>
    </source>
</evidence>
<keyword evidence="5" id="KW-1185">Reference proteome</keyword>
<dbReference type="SUPFAM" id="SSF52540">
    <property type="entry name" value="P-loop containing nucleoside triphosphate hydrolases"/>
    <property type="match status" value="1"/>
</dbReference>
<dbReference type="Pfam" id="PF17863">
    <property type="entry name" value="AAA_lid_2"/>
    <property type="match status" value="1"/>
</dbReference>
<dbReference type="PATRIC" id="fig|762836.4.peg.3876"/>
<name>A0A1E7WF84_9BURK</name>
<evidence type="ECO:0000256" key="1">
    <source>
        <dbReference type="SAM" id="MobiDB-lite"/>
    </source>
</evidence>
<dbReference type="Pfam" id="PF07726">
    <property type="entry name" value="AAA_3"/>
    <property type="match status" value="1"/>
</dbReference>
<dbReference type="Proteomes" id="UP000175989">
    <property type="component" value="Unassembled WGS sequence"/>
</dbReference>
<feature type="region of interest" description="Disordered" evidence="1">
    <location>
        <begin position="1"/>
        <end position="28"/>
    </location>
</feature>
<dbReference type="RefSeq" id="WP_070250030.1">
    <property type="nucleotide sequence ID" value="NZ_LROM01000103.1"/>
</dbReference>
<dbReference type="Gene3D" id="3.40.50.300">
    <property type="entry name" value="P-loop containing nucleotide triphosphate hydrolases"/>
    <property type="match status" value="1"/>
</dbReference>
<reference evidence="5" key="1">
    <citation type="journal article" date="2016" name="Front. Microbiol.">
        <title>Molecular Keys to the Janthinobacterium and Duganella spp. Interaction with the Plant Pathogen Fusarium graminearum.</title>
        <authorList>
            <person name="Haack F.S."/>
            <person name="Poehlein A."/>
            <person name="Kroger C."/>
            <person name="Voigt C.A."/>
            <person name="Piepenbring M."/>
            <person name="Bode H.B."/>
            <person name="Daniel R."/>
            <person name="Schafer W."/>
            <person name="Streit W.R."/>
        </authorList>
    </citation>
    <scope>NUCLEOTIDE SEQUENCE [LARGE SCALE GENOMIC DNA]</scope>
    <source>
        <strain evidence="5">T54</strain>
    </source>
</reference>
<feature type="domain" description="ATPase AAA-3" evidence="2">
    <location>
        <begin position="120"/>
        <end position="256"/>
    </location>
</feature>
<accession>A0A1E7WF84</accession>
<dbReference type="PANTHER" id="PTHR42759">
    <property type="entry name" value="MOXR FAMILY PROTEIN"/>
    <property type="match status" value="1"/>
</dbReference>
<proteinExistence type="predicted"/>
<dbReference type="GO" id="GO:0016887">
    <property type="term" value="F:ATP hydrolysis activity"/>
    <property type="evidence" value="ECO:0007669"/>
    <property type="project" value="InterPro"/>
</dbReference>
<dbReference type="InterPro" id="IPR050764">
    <property type="entry name" value="CbbQ/NirQ/NorQ/GpvN"/>
</dbReference>
<feature type="domain" description="ChlI/MoxR AAA lid" evidence="3">
    <location>
        <begin position="376"/>
        <end position="418"/>
    </location>
</feature>
<dbReference type="Gene3D" id="1.10.8.80">
    <property type="entry name" value="Magnesium chelatase subunit I, C-Terminal domain"/>
    <property type="match status" value="1"/>
</dbReference>
<evidence type="ECO:0000259" key="3">
    <source>
        <dbReference type="Pfam" id="PF17863"/>
    </source>
</evidence>
<protein>
    <submittedName>
        <fullName evidence="4">ATPase family associated with various cellular activities (AAA)</fullName>
    </submittedName>
</protein>
<comment type="caution">
    <text evidence="4">The sequence shown here is derived from an EMBL/GenBank/DDBJ whole genome shotgun (WGS) entry which is preliminary data.</text>
</comment>
<dbReference type="PANTHER" id="PTHR42759:SF1">
    <property type="entry name" value="MAGNESIUM-CHELATASE SUBUNIT CHLD"/>
    <property type="match status" value="1"/>
</dbReference>